<dbReference type="AlphaFoldDB" id="A0A0B0EIG3"/>
<dbReference type="InterPro" id="IPR009387">
    <property type="entry name" value="HigB-2"/>
</dbReference>
<protein>
    <submittedName>
        <fullName evidence="1">Toxin HigB-2</fullName>
    </submittedName>
</protein>
<evidence type="ECO:0000313" key="1">
    <source>
        <dbReference type="EMBL" id="KHE90893.1"/>
    </source>
</evidence>
<comment type="caution">
    <text evidence="1">The sequence shown here is derived from an EMBL/GenBank/DDBJ whole genome shotgun (WGS) entry which is preliminary data.</text>
</comment>
<evidence type="ECO:0000313" key="2">
    <source>
        <dbReference type="Proteomes" id="UP000030652"/>
    </source>
</evidence>
<gene>
    <name evidence="1" type="primary">higB-2</name>
    <name evidence="1" type="ORF">SCABRO_03371</name>
</gene>
<organism evidence="1 2">
    <name type="scientific">Candidatus Scalindua brodae</name>
    <dbReference type="NCBI Taxonomy" id="237368"/>
    <lineage>
        <taxon>Bacteria</taxon>
        <taxon>Pseudomonadati</taxon>
        <taxon>Planctomycetota</taxon>
        <taxon>Candidatus Brocadiia</taxon>
        <taxon>Candidatus Brocadiales</taxon>
        <taxon>Candidatus Scalinduaceae</taxon>
        <taxon>Candidatus Scalindua</taxon>
    </lineage>
</organism>
<reference evidence="1 2" key="1">
    <citation type="submission" date="2014-10" db="EMBL/GenBank/DDBJ databases">
        <title>Draft genome of anammox bacterium scalindua brodae, obtained using differential coverage binning of sequence data from two enrichment reactors.</title>
        <authorList>
            <person name="Speth D.R."/>
            <person name="Russ L."/>
            <person name="Kartal B."/>
            <person name="Op den Camp H.J."/>
            <person name="Dutilh B.E."/>
            <person name="Jetten M.S."/>
        </authorList>
    </citation>
    <scope>NUCLEOTIDE SEQUENCE [LARGE SCALE GENOMIC DNA]</scope>
    <source>
        <strain evidence="1">RU1</strain>
    </source>
</reference>
<sequence>MFGRMQTVVELPEYLRKIKKLLIKSDSEGIVNYLACHPKAGTIMPGTGGVRKFRWEGHGAGKRGGLRIVYYFHNENTPLFLLTVFGKNEKTNLTKSERNELAKFVCVLVKSYGGINE</sequence>
<name>A0A0B0EIG3_9BACT</name>
<accession>A0A0B0EIG3</accession>
<proteinExistence type="predicted"/>
<dbReference type="eggNOG" id="COG4737">
    <property type="taxonomic scope" value="Bacteria"/>
</dbReference>
<dbReference type="Proteomes" id="UP000030652">
    <property type="component" value="Unassembled WGS sequence"/>
</dbReference>
<dbReference type="EMBL" id="JRYO01000228">
    <property type="protein sequence ID" value="KHE90893.1"/>
    <property type="molecule type" value="Genomic_DNA"/>
</dbReference>
<dbReference type="PIRSF" id="PIRSF039032">
    <property type="entry name" value="HigB-2"/>
    <property type="match status" value="1"/>
</dbReference>